<feature type="compositionally biased region" description="Polar residues" evidence="1">
    <location>
        <begin position="49"/>
        <end position="58"/>
    </location>
</feature>
<evidence type="ECO:0000313" key="3">
    <source>
        <dbReference type="Proteomes" id="UP001050691"/>
    </source>
</evidence>
<feature type="compositionally biased region" description="Polar residues" evidence="1">
    <location>
        <begin position="740"/>
        <end position="752"/>
    </location>
</feature>
<feature type="compositionally biased region" description="Acidic residues" evidence="1">
    <location>
        <begin position="206"/>
        <end position="225"/>
    </location>
</feature>
<feature type="compositionally biased region" description="Low complexity" evidence="1">
    <location>
        <begin position="481"/>
        <end position="496"/>
    </location>
</feature>
<gene>
    <name evidence="2" type="ORF">Clacol_002244</name>
</gene>
<feature type="compositionally biased region" description="Acidic residues" evidence="1">
    <location>
        <begin position="267"/>
        <end position="280"/>
    </location>
</feature>
<feature type="region of interest" description="Disordered" evidence="1">
    <location>
        <begin position="638"/>
        <end position="662"/>
    </location>
</feature>
<feature type="region of interest" description="Disordered" evidence="1">
    <location>
        <begin position="446"/>
        <end position="534"/>
    </location>
</feature>
<dbReference type="AlphaFoldDB" id="A0AAV5A3L9"/>
<feature type="compositionally biased region" description="Low complexity" evidence="1">
    <location>
        <begin position="64"/>
        <end position="74"/>
    </location>
</feature>
<proteinExistence type="predicted"/>
<dbReference type="EMBL" id="BPWL01000003">
    <property type="protein sequence ID" value="GJJ08037.1"/>
    <property type="molecule type" value="Genomic_DNA"/>
</dbReference>
<feature type="compositionally biased region" description="Low complexity" evidence="1">
    <location>
        <begin position="173"/>
        <end position="191"/>
    </location>
</feature>
<organism evidence="2 3">
    <name type="scientific">Clathrus columnatus</name>
    <dbReference type="NCBI Taxonomy" id="1419009"/>
    <lineage>
        <taxon>Eukaryota</taxon>
        <taxon>Fungi</taxon>
        <taxon>Dikarya</taxon>
        <taxon>Basidiomycota</taxon>
        <taxon>Agaricomycotina</taxon>
        <taxon>Agaricomycetes</taxon>
        <taxon>Phallomycetidae</taxon>
        <taxon>Phallales</taxon>
        <taxon>Clathraceae</taxon>
        <taxon>Clathrus</taxon>
    </lineage>
</organism>
<feature type="compositionally biased region" description="Polar residues" evidence="1">
    <location>
        <begin position="382"/>
        <end position="392"/>
    </location>
</feature>
<feature type="compositionally biased region" description="Basic and acidic residues" evidence="1">
    <location>
        <begin position="712"/>
        <end position="724"/>
    </location>
</feature>
<evidence type="ECO:0000313" key="2">
    <source>
        <dbReference type="EMBL" id="GJJ08037.1"/>
    </source>
</evidence>
<dbReference type="Proteomes" id="UP001050691">
    <property type="component" value="Unassembled WGS sequence"/>
</dbReference>
<protein>
    <submittedName>
        <fullName evidence="2">Uncharacterized protein</fullName>
    </submittedName>
</protein>
<evidence type="ECO:0000256" key="1">
    <source>
        <dbReference type="SAM" id="MobiDB-lite"/>
    </source>
</evidence>
<keyword evidence="3" id="KW-1185">Reference proteome</keyword>
<feature type="compositionally biased region" description="Low complexity" evidence="1">
    <location>
        <begin position="642"/>
        <end position="662"/>
    </location>
</feature>
<feature type="region of interest" description="Disordered" evidence="1">
    <location>
        <begin position="171"/>
        <end position="290"/>
    </location>
</feature>
<accession>A0AAV5A3L9</accession>
<feature type="compositionally biased region" description="Basic residues" evidence="1">
    <location>
        <begin position="235"/>
        <end position="245"/>
    </location>
</feature>
<feature type="region of interest" description="Disordered" evidence="1">
    <location>
        <begin position="1"/>
        <end position="74"/>
    </location>
</feature>
<feature type="compositionally biased region" description="Low complexity" evidence="1">
    <location>
        <begin position="393"/>
        <end position="410"/>
    </location>
</feature>
<feature type="region of interest" description="Disordered" evidence="1">
    <location>
        <begin position="712"/>
        <end position="752"/>
    </location>
</feature>
<feature type="compositionally biased region" description="Pro residues" evidence="1">
    <location>
        <begin position="28"/>
        <end position="38"/>
    </location>
</feature>
<feature type="region of interest" description="Disordered" evidence="1">
    <location>
        <begin position="382"/>
        <end position="414"/>
    </location>
</feature>
<feature type="compositionally biased region" description="Low complexity" evidence="1">
    <location>
        <begin position="248"/>
        <end position="260"/>
    </location>
</feature>
<feature type="compositionally biased region" description="Polar residues" evidence="1">
    <location>
        <begin position="446"/>
        <end position="462"/>
    </location>
</feature>
<reference evidence="2" key="1">
    <citation type="submission" date="2021-10" db="EMBL/GenBank/DDBJ databases">
        <title>De novo Genome Assembly of Clathrus columnatus (Basidiomycota, Fungi) Using Illumina and Nanopore Sequence Data.</title>
        <authorList>
            <person name="Ogiso-Tanaka E."/>
            <person name="Itagaki H."/>
            <person name="Hosoya T."/>
            <person name="Hosaka K."/>
        </authorList>
    </citation>
    <scope>NUCLEOTIDE SEQUENCE</scope>
    <source>
        <strain evidence="2">MO-923</strain>
    </source>
</reference>
<name>A0AAV5A3L9_9AGAM</name>
<comment type="caution">
    <text evidence="2">The sequence shown here is derived from an EMBL/GenBank/DDBJ whole genome shotgun (WGS) entry which is preliminary data.</text>
</comment>
<sequence>MSPSPLSPPWSSNMKRHLRPSLGISYSQPPPRMDPPPIVHMTPDPKLPTSASSTSQYNKRPHASTKTTKSSMSISATTIVTNNNSMSGQESSSKTAPKQFIAPAHPQSHHLHTLPPREKTTRTLILDHTAWRHGRTRFAQGRCELGMRVRIKGKEGDFQVDESNIKRPAFYIGNTSSGSSTSTQTQTQTNGVSHSSPKRRYSDFGELPEVDVMSSDDDEDMDSAEEGVSALSYGKRYRERKKRRQGLQQQQTALTITQTTSSSMQVDSDEEDSASDDYDDVDNRNFNSSSSSLYQDARFAPLFAARANGMEKVLCSILRDTPSPPPRPSTPPPYSIHVPYANTQHSFQSSEASRVLPNGLRLRLALLELINDLFERQGCSSSYEQSLSGGKDNNSSNETKKSSSNTPSPSLGLNVPPPGLVALVQVSNQPFFAPPTLPSFRTLSLPSSSMASQNRPSSSSYATPFGGSGSTSRSIPVFSWTRNSTTPPTPSPLNTTQQIRDKDVIESSTGSSAPTLPLEKVSRSSPITLRGPAPDLPASWTDQVPKAVVASGVLISSSTALLRRASGRAKELYAAGCYSTPTLTPNIQTYRTDIPTFSYRGNVVTATPFSTRGYSFEKLKMLCPRHLRQQCRVCEPNHTNTSSSFLKSGESSSYSSNSPATSRIGAGLLKKHRLLRERGRGVGDQSSGSVLADLLPRFLRLSALVAIELGREARGEEPEARSEQEENDIISEPAVVDPTNVDNKSSTSPSHAQPTRAWFALLCGLITRAVLEGYLARGWKGADYIEILMGIGLGIKGVGTRRQSSGIGDFRDDNLLGQNIPVVEDPQDEFDPDEMPGLIDACKILFNGLVRDTALPADSNIIGNNKTTGLAEQEYVQEMEERMSEFKFLAVSHPCPDLATHLTQLSEKYPAEPVERSALRFCEAIANWRGKPELEMYKKIFVRHSITSTPALPIRALLASPAPHKPPIQRYFTVPFSARKPTSSSIRGLKRQRSVDEEVRELKKERYETRQSMDVDSNQEGSTDVIANINGMVEDLPNADWVGPYGV</sequence>